<evidence type="ECO:0000259" key="1">
    <source>
        <dbReference type="Pfam" id="PF13472"/>
    </source>
</evidence>
<evidence type="ECO:0000313" key="2">
    <source>
        <dbReference type="EMBL" id="MBB5729245.1"/>
    </source>
</evidence>
<dbReference type="CDD" id="cd00229">
    <property type="entry name" value="SGNH_hydrolase"/>
    <property type="match status" value="1"/>
</dbReference>
<proteinExistence type="predicted"/>
<comment type="caution">
    <text evidence="2">The sequence shown here is derived from an EMBL/GenBank/DDBJ whole genome shotgun (WGS) entry which is preliminary data.</text>
</comment>
<keyword evidence="3" id="KW-1185">Reference proteome</keyword>
<feature type="domain" description="SGNH hydrolase-type esterase" evidence="1">
    <location>
        <begin position="220"/>
        <end position="387"/>
    </location>
</feature>
<dbReference type="Gene3D" id="3.40.50.1110">
    <property type="entry name" value="SGNH hydrolase"/>
    <property type="match status" value="1"/>
</dbReference>
<dbReference type="RefSeq" id="WP_157174828.1">
    <property type="nucleotide sequence ID" value="NZ_BMJP01000002.1"/>
</dbReference>
<dbReference type="AlphaFoldDB" id="A0A7W9F385"/>
<dbReference type="EMBL" id="JACIJR010000003">
    <property type="protein sequence ID" value="MBB5729245.1"/>
    <property type="molecule type" value="Genomic_DNA"/>
</dbReference>
<organism evidence="2 3">
    <name type="scientific">Sphingomonas prati</name>
    <dbReference type="NCBI Taxonomy" id="1843237"/>
    <lineage>
        <taxon>Bacteria</taxon>
        <taxon>Pseudomonadati</taxon>
        <taxon>Pseudomonadota</taxon>
        <taxon>Alphaproteobacteria</taxon>
        <taxon>Sphingomonadales</taxon>
        <taxon>Sphingomonadaceae</taxon>
        <taxon>Sphingomonas</taxon>
    </lineage>
</organism>
<protein>
    <submittedName>
        <fullName evidence="2">Lysophospholipase L1-like esterase</fullName>
    </submittedName>
</protein>
<sequence length="403" mass="42192">MSLDTVARGLAVRARTDAATRTRVLMAAGQSGPIYGPAGAAFVTVQSVTLPPDTIVGGATLRLRLLIAKYAPFGGGHNWRLRIGNLVVAQNDIGASLATVETEQLIRIANDRKSAFVYNANTLDNSSLSAGTFASTGAKAGSTASLGVHQPANYINFVTNSAPPTVEAVLVDFTQPVTLSLDVRAVNGDTMEILGSSLEMLATGTVPLNVANPRATAIWGDSLTEGTGQVPVSGVPMDVTAQLRRQRPGWPVAAKGLGGRKSAAIVDRLIADQVAGRQWNAVLWIGANDFDDNVGNGPGWLATIRAQVDRALAYWTNPNTLVCNMYPRAGWAVGDVNYVAMQQVNAGLAAAYGGRVVDLFTALATENGKLPSASMVDAIHLSNAGYTAVMQAIHARMTALNWA</sequence>
<dbReference type="SUPFAM" id="SSF52266">
    <property type="entry name" value="SGNH hydrolase"/>
    <property type="match status" value="1"/>
</dbReference>
<dbReference type="InterPro" id="IPR013830">
    <property type="entry name" value="SGNH_hydro"/>
</dbReference>
<reference evidence="2 3" key="1">
    <citation type="submission" date="2020-08" db="EMBL/GenBank/DDBJ databases">
        <title>Genomic Encyclopedia of Type Strains, Phase IV (KMG-IV): sequencing the most valuable type-strain genomes for metagenomic binning, comparative biology and taxonomic classification.</title>
        <authorList>
            <person name="Goeker M."/>
        </authorList>
    </citation>
    <scope>NUCLEOTIDE SEQUENCE [LARGE SCALE GENOMIC DNA]</scope>
    <source>
        <strain evidence="2 3">DSM 103336</strain>
    </source>
</reference>
<dbReference type="OrthoDB" id="3193214at2"/>
<gene>
    <name evidence="2" type="ORF">FHS99_001723</name>
</gene>
<dbReference type="InterPro" id="IPR036514">
    <property type="entry name" value="SGNH_hydro_sf"/>
</dbReference>
<name>A0A7W9F385_9SPHN</name>
<evidence type="ECO:0000313" key="3">
    <source>
        <dbReference type="Proteomes" id="UP000546701"/>
    </source>
</evidence>
<dbReference type="GO" id="GO:0016788">
    <property type="term" value="F:hydrolase activity, acting on ester bonds"/>
    <property type="evidence" value="ECO:0007669"/>
    <property type="project" value="UniProtKB-ARBA"/>
</dbReference>
<dbReference type="Pfam" id="PF13472">
    <property type="entry name" value="Lipase_GDSL_2"/>
    <property type="match status" value="1"/>
</dbReference>
<dbReference type="Proteomes" id="UP000546701">
    <property type="component" value="Unassembled WGS sequence"/>
</dbReference>
<accession>A0A7W9F385</accession>